<name>A0A2S9Q9K5_9HYPH</name>
<evidence type="ECO:0000313" key="2">
    <source>
        <dbReference type="Proteomes" id="UP000237682"/>
    </source>
</evidence>
<organism evidence="1 2">
    <name type="scientific">Labrys okinawensis</name>
    <dbReference type="NCBI Taxonomy" id="346911"/>
    <lineage>
        <taxon>Bacteria</taxon>
        <taxon>Pseudomonadati</taxon>
        <taxon>Pseudomonadota</taxon>
        <taxon>Alphaproteobacteria</taxon>
        <taxon>Hyphomicrobiales</taxon>
        <taxon>Xanthobacteraceae</taxon>
        <taxon>Labrys</taxon>
    </lineage>
</organism>
<proteinExistence type="predicted"/>
<protein>
    <recommendedName>
        <fullName evidence="3">Haemin-degrading HemS/ChuX domain-containing protein</fullName>
    </recommendedName>
</protein>
<dbReference type="Proteomes" id="UP000237682">
    <property type="component" value="Unassembled WGS sequence"/>
</dbReference>
<comment type="caution">
    <text evidence="1">The sequence shown here is derived from an EMBL/GenBank/DDBJ whole genome shotgun (WGS) entry which is preliminary data.</text>
</comment>
<reference evidence="1 2" key="1">
    <citation type="submission" date="2018-02" db="EMBL/GenBank/DDBJ databases">
        <title>Whole genome sequencing of endophytic bacterium.</title>
        <authorList>
            <person name="Eedara R."/>
            <person name="Podile A.R."/>
        </authorList>
    </citation>
    <scope>NUCLEOTIDE SEQUENCE [LARGE SCALE GENOMIC DNA]</scope>
    <source>
        <strain evidence="1 2">RP1T</strain>
    </source>
</reference>
<dbReference type="OrthoDB" id="316630at2"/>
<dbReference type="SUPFAM" id="SSF144064">
    <property type="entry name" value="Heme iron utilization protein-like"/>
    <property type="match status" value="1"/>
</dbReference>
<sequence length="243" mass="25664">MSQQRLQRERLLHPAADVLEAVGRLGRVMLTTSRGGATHERMGTVERVVRSGLGIRLVGAAHDAEIDAAALGAVILDRTGRMKDKALPRLDFHGRDGAVLFSLVGLDGLEPFDAGIADLRGMPAEAAVPAAPAERGEMAEADPGAIPFEVARCAGVPVGIELQREGLRQAWSGIIEAVKPAMGFINVMQPDFHLHLRAGAVAAWRMRAGRAGAGGVELLAENAGGDWIGLVVRGPEAALMRRN</sequence>
<dbReference type="EMBL" id="PUEJ01000006">
    <property type="protein sequence ID" value="PRH86038.1"/>
    <property type="molecule type" value="Genomic_DNA"/>
</dbReference>
<accession>A0A2S9Q9K5</accession>
<dbReference type="RefSeq" id="WP_105863337.1">
    <property type="nucleotide sequence ID" value="NZ_PUEJ01000006.1"/>
</dbReference>
<dbReference type="AlphaFoldDB" id="A0A2S9Q9K5"/>
<evidence type="ECO:0000313" key="1">
    <source>
        <dbReference type="EMBL" id="PRH86038.1"/>
    </source>
</evidence>
<keyword evidence="2" id="KW-1185">Reference proteome</keyword>
<evidence type="ECO:0008006" key="3">
    <source>
        <dbReference type="Google" id="ProtNLM"/>
    </source>
</evidence>
<gene>
    <name evidence="1" type="ORF">C5L14_17425</name>
</gene>